<dbReference type="NCBIfam" id="TIGR03083">
    <property type="entry name" value="maleylpyruvate isomerase family mycothiol-dependent enzyme"/>
    <property type="match status" value="1"/>
</dbReference>
<dbReference type="SUPFAM" id="SSF109854">
    <property type="entry name" value="DinB/YfiT-like putative metalloenzymes"/>
    <property type="match status" value="1"/>
</dbReference>
<evidence type="ECO:0000313" key="2">
    <source>
        <dbReference type="Proteomes" id="UP000198875"/>
    </source>
</evidence>
<dbReference type="EMBL" id="CSTD01000001">
    <property type="protein sequence ID" value="CPR02344.1"/>
    <property type="molecule type" value="Genomic_DNA"/>
</dbReference>
<dbReference type="AlphaFoldDB" id="A0A0U0W2D4"/>
<gene>
    <name evidence="1" type="ORF">BN971_00183</name>
</gene>
<name>A0A0U0W2D4_MYCBE</name>
<sequence>MSAAPGPAYPEQMSIAQRERAALVDSMRAVGPDAPTLCEGWRTRDLAAHLVIREYRPDTAPGIMIPRFASHTAKVQDKVASGSEWDALLDKVASGPPLYSPFKLLDPVANVAEMFIHHEDVRRAQPGWEPRTLEPALAARLRRTLPLMGRMTLAKVPARVALRTPEGKTVLTAGRGPAVTVTGPPEELLLFAVGREARVDFDGDAAVVEAVRTAPKGL</sequence>
<evidence type="ECO:0008006" key="3">
    <source>
        <dbReference type="Google" id="ProtNLM"/>
    </source>
</evidence>
<proteinExistence type="predicted"/>
<dbReference type="Proteomes" id="UP000198875">
    <property type="component" value="Unassembled WGS sequence"/>
</dbReference>
<dbReference type="InterPro" id="IPR034660">
    <property type="entry name" value="DinB/YfiT-like"/>
</dbReference>
<dbReference type="NCBIfam" id="TIGR03085">
    <property type="entry name" value="TIGR03085 family metal-binding protein"/>
    <property type="match status" value="1"/>
</dbReference>
<evidence type="ECO:0000313" key="1">
    <source>
        <dbReference type="EMBL" id="CPR02344.1"/>
    </source>
</evidence>
<dbReference type="InterPro" id="IPR017519">
    <property type="entry name" value="CHP03085"/>
</dbReference>
<reference evidence="1 2" key="1">
    <citation type="submission" date="2015-03" db="EMBL/GenBank/DDBJ databases">
        <authorList>
            <person name="Murphy D."/>
        </authorList>
    </citation>
    <scope>NUCLEOTIDE SEQUENCE [LARGE SCALE GENOMIC DNA]</scope>
    <source>
        <strain evidence="1 2">DSM 44277</strain>
    </source>
</reference>
<dbReference type="InterPro" id="IPR017517">
    <property type="entry name" value="Maleyloyr_isom"/>
</dbReference>
<protein>
    <recommendedName>
        <fullName evidence="3">Actinobacterial protein</fullName>
    </recommendedName>
</protein>
<organism evidence="1 2">
    <name type="scientific">Mycobacterium bohemicum DSM 44277</name>
    <dbReference type="NCBI Taxonomy" id="1236609"/>
    <lineage>
        <taxon>Bacteria</taxon>
        <taxon>Bacillati</taxon>
        <taxon>Actinomycetota</taxon>
        <taxon>Actinomycetes</taxon>
        <taxon>Mycobacteriales</taxon>
        <taxon>Mycobacteriaceae</taxon>
        <taxon>Mycobacterium</taxon>
    </lineage>
</organism>
<accession>A0A0U0W2D4</accession>